<evidence type="ECO:0000313" key="3">
    <source>
        <dbReference type="Proteomes" id="UP000297700"/>
    </source>
</evidence>
<organism evidence="2 3">
    <name type="scientific">Bradyrhizobium frederickii</name>
    <dbReference type="NCBI Taxonomy" id="2560054"/>
    <lineage>
        <taxon>Bacteria</taxon>
        <taxon>Pseudomonadati</taxon>
        <taxon>Pseudomonadota</taxon>
        <taxon>Alphaproteobacteria</taxon>
        <taxon>Hyphomicrobiales</taxon>
        <taxon>Nitrobacteraceae</taxon>
        <taxon>Bradyrhizobium</taxon>
    </lineage>
</organism>
<dbReference type="Proteomes" id="UP000297700">
    <property type="component" value="Unassembled WGS sequence"/>
</dbReference>
<dbReference type="EMBL" id="SPQS01000024">
    <property type="protein sequence ID" value="TFV69864.1"/>
    <property type="molecule type" value="Genomic_DNA"/>
</dbReference>
<feature type="region of interest" description="Disordered" evidence="1">
    <location>
        <begin position="1"/>
        <end position="48"/>
    </location>
</feature>
<name>A0A4Y9NQ17_9BRAD</name>
<accession>A0A4Y9NQ17</accession>
<gene>
    <name evidence="2" type="ORF">E4K64_32045</name>
</gene>
<reference evidence="2 3" key="1">
    <citation type="submission" date="2019-03" db="EMBL/GenBank/DDBJ databases">
        <title>Bradyrhizobium strains diversity.</title>
        <authorList>
            <person name="Urquiaga M.C.O."/>
            <person name="Hungria M."/>
            <person name="Delamuta J.R.M."/>
            <person name="Klepa M.S."/>
        </authorList>
    </citation>
    <scope>NUCLEOTIDE SEQUENCE [LARGE SCALE GENOMIC DNA]</scope>
    <source>
        <strain evidence="2 3">CNPSo 3426</strain>
    </source>
</reference>
<dbReference type="AlphaFoldDB" id="A0A4Y9NQ17"/>
<evidence type="ECO:0000313" key="2">
    <source>
        <dbReference type="EMBL" id="TFV69864.1"/>
    </source>
</evidence>
<sequence>MTGPKHDGMKLDCRDDGGALPLPQAGEGWGEGVSSMGQSPRGESPLPARGTMLRIARTRRPLPQAGEVNEAAAIGSTLSHAALVQRLLVHRRAVEQQPLDGGAA</sequence>
<proteinExistence type="predicted"/>
<protein>
    <submittedName>
        <fullName evidence="2">Uncharacterized protein</fullName>
    </submittedName>
</protein>
<evidence type="ECO:0000256" key="1">
    <source>
        <dbReference type="SAM" id="MobiDB-lite"/>
    </source>
</evidence>
<feature type="compositionally biased region" description="Basic and acidic residues" evidence="1">
    <location>
        <begin position="1"/>
        <end position="17"/>
    </location>
</feature>
<comment type="caution">
    <text evidence="2">The sequence shown here is derived from an EMBL/GenBank/DDBJ whole genome shotgun (WGS) entry which is preliminary data.</text>
</comment>